<dbReference type="RefSeq" id="WP_093035593.1">
    <property type="nucleotide sequence ID" value="NZ_FNNZ01000020.1"/>
</dbReference>
<proteinExistence type="predicted"/>
<protein>
    <submittedName>
        <fullName evidence="1">Polyhydroxyalkanoate synthase</fullName>
    </submittedName>
</protein>
<sequence length="153" mass="17066">MLSFYLRELYLNNRLVSDHGLTLAKRRLRLSNIEQPLYAVGCIQDHIAPWIEVFRVRDHLRVPIRFSLSSEGHAAGIVNPPSAKSRRRYWSGDVEPGTAPDDWLATQTPLQGSWWSDWAGCLSERCGPQGCPPAPGSCDHPVLCAAPGTYVLE</sequence>
<dbReference type="EMBL" id="FNNZ01000020">
    <property type="protein sequence ID" value="SDX30455.1"/>
    <property type="molecule type" value="Genomic_DNA"/>
</dbReference>
<organism evidence="1 2">
    <name type="scientific">Thiocapsa roseopersicina</name>
    <dbReference type="NCBI Taxonomy" id="1058"/>
    <lineage>
        <taxon>Bacteria</taxon>
        <taxon>Pseudomonadati</taxon>
        <taxon>Pseudomonadota</taxon>
        <taxon>Gammaproteobacteria</taxon>
        <taxon>Chromatiales</taxon>
        <taxon>Chromatiaceae</taxon>
        <taxon>Thiocapsa</taxon>
    </lineage>
</organism>
<reference evidence="2" key="1">
    <citation type="submission" date="2016-10" db="EMBL/GenBank/DDBJ databases">
        <authorList>
            <person name="Varghese N."/>
            <person name="Submissions S."/>
        </authorList>
    </citation>
    <scope>NUCLEOTIDE SEQUENCE [LARGE SCALE GENOMIC DNA]</scope>
    <source>
        <strain evidence="2">DSM 217</strain>
    </source>
</reference>
<dbReference type="InterPro" id="IPR051321">
    <property type="entry name" value="PHA/PHB_synthase"/>
</dbReference>
<accession>A0A1H3ALH7</accession>
<dbReference type="AlphaFoldDB" id="A0A1H3ALH7"/>
<keyword evidence="2" id="KW-1185">Reference proteome</keyword>
<dbReference type="PANTHER" id="PTHR36837">
    <property type="entry name" value="POLY(3-HYDROXYALKANOATE) POLYMERASE SUBUNIT PHAC"/>
    <property type="match status" value="1"/>
</dbReference>
<gene>
    <name evidence="1" type="ORF">SAMN05421783_12049</name>
</gene>
<dbReference type="PANTHER" id="PTHR36837:SF5">
    <property type="entry name" value="POLY-3-HYDROXYBUTYRATE SYNTHASE"/>
    <property type="match status" value="1"/>
</dbReference>
<dbReference type="Proteomes" id="UP000198816">
    <property type="component" value="Unassembled WGS sequence"/>
</dbReference>
<dbReference type="STRING" id="1058.SAMN05421783_12049"/>
<name>A0A1H3ALH7_THIRO</name>
<dbReference type="OrthoDB" id="7208816at2"/>
<evidence type="ECO:0000313" key="1">
    <source>
        <dbReference type="EMBL" id="SDX30455.1"/>
    </source>
</evidence>
<evidence type="ECO:0000313" key="2">
    <source>
        <dbReference type="Proteomes" id="UP000198816"/>
    </source>
</evidence>